<evidence type="ECO:0000256" key="4">
    <source>
        <dbReference type="ARBA" id="ARBA00022525"/>
    </source>
</evidence>
<organism evidence="8 9">
    <name type="scientific">Pycnoporus cinnabarinus</name>
    <name type="common">Cinnabar-red polypore</name>
    <name type="synonym">Trametes cinnabarina</name>
    <dbReference type="NCBI Taxonomy" id="5643"/>
    <lineage>
        <taxon>Eukaryota</taxon>
        <taxon>Fungi</taxon>
        <taxon>Dikarya</taxon>
        <taxon>Basidiomycota</taxon>
        <taxon>Agaricomycotina</taxon>
        <taxon>Agaricomycetes</taxon>
        <taxon>Polyporales</taxon>
        <taxon>Polyporaceae</taxon>
        <taxon>Trametes</taxon>
    </lineage>
</organism>
<keyword evidence="9" id="KW-1185">Reference proteome</keyword>
<dbReference type="OrthoDB" id="4225815at2759"/>
<evidence type="ECO:0000256" key="7">
    <source>
        <dbReference type="RuleBase" id="RU365009"/>
    </source>
</evidence>
<sequence length="110" mass="10737">MFAKAVIYTTAVFTAPAAATPLPQASSGSCNTGPIHCCQDVRPASDASVSTLLGLLGVVVGDLTASIGIQCSPLSVIGVGSGSACSSTPVCCENNSVGGLINIGCVPIIL</sequence>
<comment type="caution">
    <text evidence="8">The sequence shown here is derived from an EMBL/GenBank/DDBJ whole genome shotgun (WGS) entry which is preliminary data.</text>
</comment>
<dbReference type="Pfam" id="PF01185">
    <property type="entry name" value="Hydrophobin"/>
    <property type="match status" value="1"/>
</dbReference>
<reference evidence="8" key="1">
    <citation type="submission" date="2014-01" db="EMBL/GenBank/DDBJ databases">
        <title>The genome of the white-rot fungus Pycnoporus cinnabarinus: a basidiomycete model with a versatile arsenal for lignocellulosic biomass breakdown.</title>
        <authorList>
            <person name="Levasseur A."/>
            <person name="Lomascolo A."/>
            <person name="Ruiz-Duenas F.J."/>
            <person name="Uzan E."/>
            <person name="Piumi F."/>
            <person name="Kues U."/>
            <person name="Ram A.F.J."/>
            <person name="Murat C."/>
            <person name="Haon M."/>
            <person name="Benoit I."/>
            <person name="Arfi Y."/>
            <person name="Chevret D."/>
            <person name="Drula E."/>
            <person name="Kwon M.J."/>
            <person name="Gouret P."/>
            <person name="Lesage-Meessen L."/>
            <person name="Lombard V."/>
            <person name="Mariette J."/>
            <person name="Noirot C."/>
            <person name="Park J."/>
            <person name="Patyshakuliyeva A."/>
            <person name="Wieneger R.A.B."/>
            <person name="Wosten H.A.B."/>
            <person name="Martin F."/>
            <person name="Coutinho P.M."/>
            <person name="de Vries R."/>
            <person name="Martinez A.T."/>
            <person name="Klopp C."/>
            <person name="Pontarotti P."/>
            <person name="Henrissat B."/>
            <person name="Record E."/>
        </authorList>
    </citation>
    <scope>NUCLEOTIDE SEQUENCE [LARGE SCALE GENOMIC DNA]</scope>
    <source>
        <strain evidence="8">BRFM137</strain>
    </source>
</reference>
<evidence type="ECO:0000256" key="3">
    <source>
        <dbReference type="ARBA" id="ARBA00022512"/>
    </source>
</evidence>
<dbReference type="EMBL" id="CCBP010000097">
    <property type="protein sequence ID" value="CDO71061.1"/>
    <property type="molecule type" value="Genomic_DNA"/>
</dbReference>
<evidence type="ECO:0000313" key="9">
    <source>
        <dbReference type="Proteomes" id="UP000029665"/>
    </source>
</evidence>
<proteinExistence type="inferred from homology"/>
<comment type="similarity">
    <text evidence="2 7">Belongs to the fungal hydrophobin family.</text>
</comment>
<evidence type="ECO:0000256" key="6">
    <source>
        <dbReference type="ARBA" id="ARBA00023157"/>
    </source>
</evidence>
<keyword evidence="5 7" id="KW-0732">Signal</keyword>
<dbReference type="InterPro" id="IPR001338">
    <property type="entry name" value="Class_I_Hydrophobin"/>
</dbReference>
<keyword evidence="3 7" id="KW-0134">Cell wall</keyword>
<dbReference type="GO" id="GO:0009277">
    <property type="term" value="C:fungal-type cell wall"/>
    <property type="evidence" value="ECO:0007669"/>
    <property type="project" value="InterPro"/>
</dbReference>
<dbReference type="HOGENOM" id="CLU_105134_2_0_1"/>
<keyword evidence="4 7" id="KW-0964">Secreted</keyword>
<evidence type="ECO:0000256" key="5">
    <source>
        <dbReference type="ARBA" id="ARBA00022729"/>
    </source>
</evidence>
<keyword evidence="6 7" id="KW-1015">Disulfide bond</keyword>
<dbReference type="PROSITE" id="PS00956">
    <property type="entry name" value="HYDROPHOBIN"/>
    <property type="match status" value="1"/>
</dbReference>
<protein>
    <recommendedName>
        <fullName evidence="7">Hydrophobin</fullName>
    </recommendedName>
</protein>
<dbReference type="STRING" id="5643.A0A060S9Z5"/>
<evidence type="ECO:0000256" key="1">
    <source>
        <dbReference type="ARBA" id="ARBA00004191"/>
    </source>
</evidence>
<accession>A0A060S9Z5</accession>
<dbReference type="PROSITE" id="PS51257">
    <property type="entry name" value="PROKAR_LIPOPROTEIN"/>
    <property type="match status" value="1"/>
</dbReference>
<dbReference type="CDD" id="cd23507">
    <property type="entry name" value="hydrophobin_I"/>
    <property type="match status" value="1"/>
</dbReference>
<dbReference type="OMA" id="PITCCED"/>
<dbReference type="SMART" id="SM00075">
    <property type="entry name" value="HYDRO"/>
    <property type="match status" value="1"/>
</dbReference>
<name>A0A060S9Z5_PYCCI</name>
<comment type="subcellular location">
    <subcellularLocation>
        <location evidence="1 7">Secreted</location>
        <location evidence="1 7">Cell wall</location>
    </subcellularLocation>
</comment>
<dbReference type="InterPro" id="IPR019778">
    <property type="entry name" value="Class_I_Hydrophobin_CS"/>
</dbReference>
<gene>
    <name evidence="8" type="ORF">BN946_scf184844.g65</name>
</gene>
<dbReference type="AlphaFoldDB" id="A0A060S9Z5"/>
<dbReference type="GO" id="GO:0005199">
    <property type="term" value="F:structural constituent of cell wall"/>
    <property type="evidence" value="ECO:0007669"/>
    <property type="project" value="InterPro"/>
</dbReference>
<evidence type="ECO:0000313" key="8">
    <source>
        <dbReference type="EMBL" id="CDO71061.1"/>
    </source>
</evidence>
<dbReference type="Proteomes" id="UP000029665">
    <property type="component" value="Unassembled WGS sequence"/>
</dbReference>
<evidence type="ECO:0000256" key="2">
    <source>
        <dbReference type="ARBA" id="ARBA00010446"/>
    </source>
</evidence>